<proteinExistence type="predicted"/>
<evidence type="ECO:0000313" key="2">
    <source>
        <dbReference type="Proteomes" id="UP000092627"/>
    </source>
</evidence>
<sequence>MAVTRHYLSSEPNLVGFALCKSIVERLELPSYLS</sequence>
<organism evidence="1 2">
    <name type="scientific">Marinomonas aquimarina</name>
    <dbReference type="NCBI Taxonomy" id="295068"/>
    <lineage>
        <taxon>Bacteria</taxon>
        <taxon>Pseudomonadati</taxon>
        <taxon>Pseudomonadota</taxon>
        <taxon>Gammaproteobacteria</taxon>
        <taxon>Oceanospirillales</taxon>
        <taxon>Oceanospirillaceae</taxon>
        <taxon>Marinomonas</taxon>
    </lineage>
</organism>
<name>A0A1A8TJ76_9GAMM</name>
<reference evidence="1 2" key="1">
    <citation type="submission" date="2016-06" db="EMBL/GenBank/DDBJ databases">
        <authorList>
            <person name="Kjaerup R.B."/>
            <person name="Dalgaard T.S."/>
            <person name="Juul-Madsen H.R."/>
        </authorList>
    </citation>
    <scope>NUCLEOTIDE SEQUENCE [LARGE SCALE GENOMIC DNA]</scope>
    <source>
        <strain evidence="1 2">CECT 5080</strain>
    </source>
</reference>
<protein>
    <submittedName>
        <fullName evidence="1">Uncharacterized protein</fullName>
    </submittedName>
</protein>
<evidence type="ECO:0000313" key="1">
    <source>
        <dbReference type="EMBL" id="SBS32872.1"/>
    </source>
</evidence>
<dbReference type="AlphaFoldDB" id="A0A1A8TJ76"/>
<dbReference type="EMBL" id="FLOC01000013">
    <property type="protein sequence ID" value="SBS32872.1"/>
    <property type="molecule type" value="Genomic_DNA"/>
</dbReference>
<dbReference type="Proteomes" id="UP000092627">
    <property type="component" value="Unassembled WGS sequence"/>
</dbReference>
<keyword evidence="2" id="KW-1185">Reference proteome</keyword>
<gene>
    <name evidence="1" type="ORF">MAQ5080_02385</name>
</gene>
<accession>A0A1A8TJ76</accession>